<evidence type="ECO:0000313" key="3">
    <source>
        <dbReference type="Proteomes" id="UP000317638"/>
    </source>
</evidence>
<proteinExistence type="predicted"/>
<dbReference type="AlphaFoldDB" id="A0A553K474"/>
<name>A0A553K474_9ACTN</name>
<sequence length="339" mass="34233">MGERLPEGTLVLAVDAGGTSCRTALVDFGGTCRGLGLAGSANPLATDDGDAAAAIVTSALGAVDMAGADPADVRLVLLAAAGGGHRPAFMQMISTSLGLRGVHAPVAMEADGLAAFCSGTHLGHGYVLVAGTGAVAHRVEGGRSIRSVDGLGWLLGDIGSGFWVGQRVVRAVLADLDGTGPSTGLTPLLVSAMGLQHLVDERDALNGRPRLVHEIGITSYSELPVRLARYASLVFAVPEDEVAREILDEAAAGLAVTLRAALADGAPGPVVVAGGLLTGAHGLRQRLERVLGDELPPEGLVPVVDGLVGSAVLALRRLGVDVDAAVFERLTHSVAACRG</sequence>
<dbReference type="PANTHER" id="PTHR43190">
    <property type="entry name" value="N-ACETYL-D-GLUCOSAMINE KINASE"/>
    <property type="match status" value="1"/>
</dbReference>
<dbReference type="Pfam" id="PF01869">
    <property type="entry name" value="BcrAD_BadFG"/>
    <property type="match status" value="1"/>
</dbReference>
<dbReference type="OrthoDB" id="8701357at2"/>
<comment type="caution">
    <text evidence="2">The sequence shown here is derived from an EMBL/GenBank/DDBJ whole genome shotgun (WGS) entry which is preliminary data.</text>
</comment>
<keyword evidence="3" id="KW-1185">Reference proteome</keyword>
<gene>
    <name evidence="2" type="ORF">FOJ82_00910</name>
</gene>
<reference evidence="2 3" key="1">
    <citation type="submission" date="2019-07" db="EMBL/GenBank/DDBJ databases">
        <authorList>
            <person name="Zhou L.-Y."/>
        </authorList>
    </citation>
    <scope>NUCLEOTIDE SEQUENCE [LARGE SCALE GENOMIC DNA]</scope>
    <source>
        <strain evidence="2 3">YIM 101269</strain>
    </source>
</reference>
<dbReference type="Gene3D" id="3.30.420.40">
    <property type="match status" value="2"/>
</dbReference>
<feature type="domain" description="ATPase BadF/BadG/BcrA/BcrD type" evidence="1">
    <location>
        <begin position="14"/>
        <end position="313"/>
    </location>
</feature>
<accession>A0A553K474</accession>
<dbReference type="RefSeq" id="WP_143936586.1">
    <property type="nucleotide sequence ID" value="NZ_VKKG01000001.1"/>
</dbReference>
<dbReference type="SUPFAM" id="SSF53067">
    <property type="entry name" value="Actin-like ATPase domain"/>
    <property type="match status" value="2"/>
</dbReference>
<dbReference type="InterPro" id="IPR043129">
    <property type="entry name" value="ATPase_NBD"/>
</dbReference>
<dbReference type="InterPro" id="IPR052519">
    <property type="entry name" value="Euk-type_GlcNAc_Kinase"/>
</dbReference>
<dbReference type="PANTHER" id="PTHR43190:SF3">
    <property type="entry name" value="N-ACETYL-D-GLUCOSAMINE KINASE"/>
    <property type="match status" value="1"/>
</dbReference>
<organism evidence="2 3">
    <name type="scientific">Tessaracoccus rhinocerotis</name>
    <dbReference type="NCBI Taxonomy" id="1689449"/>
    <lineage>
        <taxon>Bacteria</taxon>
        <taxon>Bacillati</taxon>
        <taxon>Actinomycetota</taxon>
        <taxon>Actinomycetes</taxon>
        <taxon>Propionibacteriales</taxon>
        <taxon>Propionibacteriaceae</taxon>
        <taxon>Tessaracoccus</taxon>
    </lineage>
</organism>
<dbReference type="InterPro" id="IPR002731">
    <property type="entry name" value="ATPase_BadF"/>
</dbReference>
<evidence type="ECO:0000313" key="2">
    <source>
        <dbReference type="EMBL" id="TRY19497.1"/>
    </source>
</evidence>
<dbReference type="Proteomes" id="UP000317638">
    <property type="component" value="Unassembled WGS sequence"/>
</dbReference>
<dbReference type="EMBL" id="VKKG01000001">
    <property type="protein sequence ID" value="TRY19497.1"/>
    <property type="molecule type" value="Genomic_DNA"/>
</dbReference>
<protein>
    <recommendedName>
        <fullName evidence="1">ATPase BadF/BadG/BcrA/BcrD type domain-containing protein</fullName>
    </recommendedName>
</protein>
<evidence type="ECO:0000259" key="1">
    <source>
        <dbReference type="Pfam" id="PF01869"/>
    </source>
</evidence>